<protein>
    <recommendedName>
        <fullName evidence="4">TonB C-terminal domain-containing protein</fullName>
    </recommendedName>
</protein>
<evidence type="ECO:0000313" key="2">
    <source>
        <dbReference type="EMBL" id="MBB6069968.1"/>
    </source>
</evidence>
<feature type="chain" id="PRO_5032434984" description="TonB C-terminal domain-containing protein" evidence="1">
    <location>
        <begin position="23"/>
        <end position="277"/>
    </location>
</feature>
<organism evidence="2 3">
    <name type="scientific">Longimicrobium terrae</name>
    <dbReference type="NCBI Taxonomy" id="1639882"/>
    <lineage>
        <taxon>Bacteria</taxon>
        <taxon>Pseudomonadati</taxon>
        <taxon>Gemmatimonadota</taxon>
        <taxon>Longimicrobiia</taxon>
        <taxon>Longimicrobiales</taxon>
        <taxon>Longimicrobiaceae</taxon>
        <taxon>Longimicrobium</taxon>
    </lineage>
</organism>
<dbReference type="EMBL" id="JACHIA010000003">
    <property type="protein sequence ID" value="MBB6069968.1"/>
    <property type="molecule type" value="Genomic_DNA"/>
</dbReference>
<accession>A0A841GVU9</accession>
<dbReference type="AlphaFoldDB" id="A0A841GVU9"/>
<evidence type="ECO:0000256" key="1">
    <source>
        <dbReference type="SAM" id="SignalP"/>
    </source>
</evidence>
<dbReference type="RefSeq" id="WP_170039597.1">
    <property type="nucleotide sequence ID" value="NZ_JABDTL010000002.1"/>
</dbReference>
<reference evidence="2 3" key="1">
    <citation type="submission" date="2020-08" db="EMBL/GenBank/DDBJ databases">
        <title>Genomic Encyclopedia of Type Strains, Phase IV (KMG-IV): sequencing the most valuable type-strain genomes for metagenomic binning, comparative biology and taxonomic classification.</title>
        <authorList>
            <person name="Goeker M."/>
        </authorList>
    </citation>
    <scope>NUCLEOTIDE SEQUENCE [LARGE SCALE GENOMIC DNA]</scope>
    <source>
        <strain evidence="2 3">DSM 29007</strain>
    </source>
</reference>
<keyword evidence="3" id="KW-1185">Reference proteome</keyword>
<evidence type="ECO:0000313" key="3">
    <source>
        <dbReference type="Proteomes" id="UP000582837"/>
    </source>
</evidence>
<sequence length="277" mass="29158">MTRRLLFAAACLLAGLPAAAPAQDAPFASASCPVPAGVLGYPVWVRAEGAEVDSAYLHALAGALARRWEPPSPRRGTFPGLERLRNRLQPPEPRMPDDWTPQARHTARVQATLVAGGRPGDPRIVQGSGDRGFDRTLSTAFHDGAPGAPDLPRLPAGLDSLRVTVGFGIPPEAGAQTARFAAQQEGVRVITLDVRTNPVSRRDGPVGMAPGGSEVAVIKYDVDENGRVDPGSIELLQGGRGGLAGAIRNGLATARFQPAVSNCRPIPLTVVQRFGRR</sequence>
<proteinExistence type="predicted"/>
<comment type="caution">
    <text evidence="2">The sequence shown here is derived from an EMBL/GenBank/DDBJ whole genome shotgun (WGS) entry which is preliminary data.</text>
</comment>
<gene>
    <name evidence="2" type="ORF">HNQ61_001585</name>
</gene>
<evidence type="ECO:0008006" key="4">
    <source>
        <dbReference type="Google" id="ProtNLM"/>
    </source>
</evidence>
<keyword evidence="1" id="KW-0732">Signal</keyword>
<feature type="signal peptide" evidence="1">
    <location>
        <begin position="1"/>
        <end position="22"/>
    </location>
</feature>
<dbReference type="Proteomes" id="UP000582837">
    <property type="component" value="Unassembled WGS sequence"/>
</dbReference>
<name>A0A841GVU9_9BACT</name>